<sequence length="183" mass="20116">MSSTPSSQSTSGSSNWTGTVTTGTPLSSAKTKRKRPAVQRTSTIAAPKTPSAQTSSYPRTGYETPSSSSPSDNARTNAGQKPKRIKRSPAAKEQAHQRRRAKQILDLAETHQLKDAAARLCITHHEALKRFLHALVIFSEKRGCTIVEVAEEVQRKRVANGFEACIDPEVVRWFEWSLGRGDE</sequence>
<dbReference type="Proteomes" id="UP001337655">
    <property type="component" value="Unassembled WGS sequence"/>
</dbReference>
<evidence type="ECO:0000313" key="3">
    <source>
        <dbReference type="Proteomes" id="UP001337655"/>
    </source>
</evidence>
<feature type="region of interest" description="Disordered" evidence="1">
    <location>
        <begin position="1"/>
        <end position="100"/>
    </location>
</feature>
<dbReference type="AlphaFoldDB" id="A0AAV9PIU6"/>
<evidence type="ECO:0000313" key="2">
    <source>
        <dbReference type="EMBL" id="KAK5172834.1"/>
    </source>
</evidence>
<proteinExistence type="predicted"/>
<reference evidence="2 3" key="1">
    <citation type="submission" date="2023-08" db="EMBL/GenBank/DDBJ databases">
        <title>Black Yeasts Isolated from many extreme environments.</title>
        <authorList>
            <person name="Coleine C."/>
            <person name="Stajich J.E."/>
            <person name="Selbmann L."/>
        </authorList>
    </citation>
    <scope>NUCLEOTIDE SEQUENCE [LARGE SCALE GENOMIC DNA]</scope>
    <source>
        <strain evidence="2 3">CCFEE 5935</strain>
    </source>
</reference>
<protein>
    <submittedName>
        <fullName evidence="2">Uncharacterized protein</fullName>
    </submittedName>
</protein>
<keyword evidence="3" id="KW-1185">Reference proteome</keyword>
<dbReference type="RefSeq" id="XP_064661552.1">
    <property type="nucleotide sequence ID" value="XM_064800213.1"/>
</dbReference>
<dbReference type="EMBL" id="JAVRRT010000004">
    <property type="protein sequence ID" value="KAK5172834.1"/>
    <property type="molecule type" value="Genomic_DNA"/>
</dbReference>
<organism evidence="2 3">
    <name type="scientific">Saxophila tyrrhenica</name>
    <dbReference type="NCBI Taxonomy" id="1690608"/>
    <lineage>
        <taxon>Eukaryota</taxon>
        <taxon>Fungi</taxon>
        <taxon>Dikarya</taxon>
        <taxon>Ascomycota</taxon>
        <taxon>Pezizomycotina</taxon>
        <taxon>Dothideomycetes</taxon>
        <taxon>Dothideomycetidae</taxon>
        <taxon>Mycosphaerellales</taxon>
        <taxon>Extremaceae</taxon>
        <taxon>Saxophila</taxon>
    </lineage>
</organism>
<accession>A0AAV9PIU6</accession>
<dbReference type="GeneID" id="89924301"/>
<feature type="compositionally biased region" description="Low complexity" evidence="1">
    <location>
        <begin position="1"/>
        <end position="28"/>
    </location>
</feature>
<comment type="caution">
    <text evidence="2">The sequence shown here is derived from an EMBL/GenBank/DDBJ whole genome shotgun (WGS) entry which is preliminary data.</text>
</comment>
<name>A0AAV9PIU6_9PEZI</name>
<evidence type="ECO:0000256" key="1">
    <source>
        <dbReference type="SAM" id="MobiDB-lite"/>
    </source>
</evidence>
<gene>
    <name evidence="2" type="ORF">LTR77_002954</name>
</gene>
<feature type="compositionally biased region" description="Polar residues" evidence="1">
    <location>
        <begin position="39"/>
        <end position="79"/>
    </location>
</feature>